<dbReference type="PANTHER" id="PTHR11848">
    <property type="entry name" value="TGF-BETA FAMILY"/>
    <property type="match status" value="1"/>
</dbReference>
<evidence type="ECO:0000256" key="4">
    <source>
        <dbReference type="ARBA" id="ARBA00023030"/>
    </source>
</evidence>
<dbReference type="Gene3D" id="2.10.90.10">
    <property type="entry name" value="Cystine-knot cytokines"/>
    <property type="match status" value="1"/>
</dbReference>
<dbReference type="STRING" id="307972.A0A2G8KJQ5"/>
<feature type="domain" description="TGF-beta family profile" evidence="8">
    <location>
        <begin position="432"/>
        <end position="516"/>
    </location>
</feature>
<comment type="caution">
    <text evidence="9">The sequence shown here is derived from an EMBL/GenBank/DDBJ whole genome shotgun (WGS) entry which is preliminary data.</text>
</comment>
<evidence type="ECO:0000256" key="5">
    <source>
        <dbReference type="ARBA" id="ARBA00023157"/>
    </source>
</evidence>
<keyword evidence="3" id="KW-0964">Secreted</keyword>
<evidence type="ECO:0000256" key="3">
    <source>
        <dbReference type="ARBA" id="ARBA00022525"/>
    </source>
</evidence>
<dbReference type="Pfam" id="PF00688">
    <property type="entry name" value="TGFb_propeptide"/>
    <property type="match status" value="1"/>
</dbReference>
<keyword evidence="10" id="KW-1185">Reference proteome</keyword>
<evidence type="ECO:0000256" key="1">
    <source>
        <dbReference type="ARBA" id="ARBA00004613"/>
    </source>
</evidence>
<dbReference type="PROSITE" id="PS00250">
    <property type="entry name" value="TGF_BETA_1"/>
    <property type="match status" value="1"/>
</dbReference>
<dbReference type="Gene3D" id="2.60.120.970">
    <property type="match status" value="1"/>
</dbReference>
<sequence>MFADIQSNMRPLLSRNQPQIEGLLMPMVRIFVLLVYLFCAAVASPLAESSNSRVTTDTSAPPVMRFLTGNSLQPLPVIGASRAHSDPQVDPSTSLPIIPDASPLTRRKQRTHDRRKHNRQAGKRRERLSSNAADLDTGVAIKEDSSNSGLNSQGVIASTPEKTTSQLFNSNEQKTISLCPNCGVREVDDGHQATHRPLSRDEMTKFRIEAVKQQILDKLRLSKPPQVNVSNLHIPAPLYEGQIPDLNNPSEGMEADWGHQGDTIHGSQGQENYYGKTTKIITQAVQDDTPCWEGSSAGKCFTFRFSSSNTNKNIQSAELWVYWNGSVFTNQPILRNVTVGVEEKPARHHYLPATLGSTVLQDPSMVGWLTFDLKHSVRRWQKHGLGEHLIQVKCGDLGVDESEVVQALSASTQGGFAPFIMIDTSKSKRSSRVRRSSECTFVGSSACCKESLFIRFRDIGWDWIIMPQGFQANFCRGACHLSTHLETSNAGLLATIHQARNREMQNLGFEFEIAAL</sequence>
<comment type="similarity">
    <text evidence="2 6">Belongs to the TGF-beta family.</text>
</comment>
<comment type="subcellular location">
    <subcellularLocation>
        <location evidence="1">Secreted</location>
    </subcellularLocation>
</comment>
<keyword evidence="4 6" id="KW-0339">Growth factor</keyword>
<dbReference type="PROSITE" id="PS51362">
    <property type="entry name" value="TGF_BETA_2"/>
    <property type="match status" value="1"/>
</dbReference>
<dbReference type="GO" id="GO:0008083">
    <property type="term" value="F:growth factor activity"/>
    <property type="evidence" value="ECO:0007669"/>
    <property type="project" value="UniProtKB-KW"/>
</dbReference>
<dbReference type="InterPro" id="IPR001839">
    <property type="entry name" value="TGF-b_C"/>
</dbReference>
<dbReference type="GO" id="GO:0005615">
    <property type="term" value="C:extracellular space"/>
    <property type="evidence" value="ECO:0007669"/>
    <property type="project" value="TreeGrafter"/>
</dbReference>
<evidence type="ECO:0000313" key="10">
    <source>
        <dbReference type="Proteomes" id="UP000230750"/>
    </source>
</evidence>
<evidence type="ECO:0000256" key="6">
    <source>
        <dbReference type="RuleBase" id="RU000354"/>
    </source>
</evidence>
<dbReference type="OrthoDB" id="6516235at2759"/>
<evidence type="ECO:0000259" key="8">
    <source>
        <dbReference type="PROSITE" id="PS51362"/>
    </source>
</evidence>
<evidence type="ECO:0000313" key="9">
    <source>
        <dbReference type="EMBL" id="PIK48233.1"/>
    </source>
</evidence>
<dbReference type="SMART" id="SM00204">
    <property type="entry name" value="TGFB"/>
    <property type="match status" value="1"/>
</dbReference>
<name>A0A2G8KJQ5_STIJA</name>
<dbReference type="AlphaFoldDB" id="A0A2G8KJQ5"/>
<dbReference type="InterPro" id="IPR015615">
    <property type="entry name" value="TGF-beta-rel"/>
</dbReference>
<gene>
    <name evidence="9" type="ORF">BSL78_14877</name>
</gene>
<dbReference type="InterPro" id="IPR029034">
    <property type="entry name" value="Cystine-knot_cytokine"/>
</dbReference>
<feature type="compositionally biased region" description="Basic residues" evidence="7">
    <location>
        <begin position="105"/>
        <end position="126"/>
    </location>
</feature>
<accession>A0A2G8KJQ5</accession>
<proteinExistence type="inferred from homology"/>
<reference evidence="9 10" key="1">
    <citation type="journal article" date="2017" name="PLoS Biol.">
        <title>The sea cucumber genome provides insights into morphological evolution and visceral regeneration.</title>
        <authorList>
            <person name="Zhang X."/>
            <person name="Sun L."/>
            <person name="Yuan J."/>
            <person name="Sun Y."/>
            <person name="Gao Y."/>
            <person name="Zhang L."/>
            <person name="Li S."/>
            <person name="Dai H."/>
            <person name="Hamel J.F."/>
            <person name="Liu C."/>
            <person name="Yu Y."/>
            <person name="Liu S."/>
            <person name="Lin W."/>
            <person name="Guo K."/>
            <person name="Jin S."/>
            <person name="Xu P."/>
            <person name="Storey K.B."/>
            <person name="Huan P."/>
            <person name="Zhang T."/>
            <person name="Zhou Y."/>
            <person name="Zhang J."/>
            <person name="Lin C."/>
            <person name="Li X."/>
            <person name="Xing L."/>
            <person name="Huo D."/>
            <person name="Sun M."/>
            <person name="Wang L."/>
            <person name="Mercier A."/>
            <person name="Li F."/>
            <person name="Yang H."/>
            <person name="Xiang J."/>
        </authorList>
    </citation>
    <scope>NUCLEOTIDE SEQUENCE [LARGE SCALE GENOMIC DNA]</scope>
    <source>
        <strain evidence="9">Shaxun</strain>
        <tissue evidence="9">Muscle</tissue>
    </source>
</reference>
<dbReference type="InterPro" id="IPR017948">
    <property type="entry name" value="TGFb_CS"/>
</dbReference>
<dbReference type="Pfam" id="PF00019">
    <property type="entry name" value="TGF_beta"/>
    <property type="match status" value="1"/>
</dbReference>
<keyword evidence="5" id="KW-1015">Disulfide bond</keyword>
<protein>
    <submittedName>
        <fullName evidence="9">Putative activin B isoform X1</fullName>
    </submittedName>
</protein>
<dbReference type="GO" id="GO:0005125">
    <property type="term" value="F:cytokine activity"/>
    <property type="evidence" value="ECO:0007669"/>
    <property type="project" value="TreeGrafter"/>
</dbReference>
<feature type="region of interest" description="Disordered" evidence="7">
    <location>
        <begin position="77"/>
        <end position="135"/>
    </location>
</feature>
<dbReference type="PANTHER" id="PTHR11848:SF309">
    <property type="entry name" value="INHIBIN BETA CHAIN"/>
    <property type="match status" value="1"/>
</dbReference>
<dbReference type="SUPFAM" id="SSF57501">
    <property type="entry name" value="Cystine-knot cytokines"/>
    <property type="match status" value="1"/>
</dbReference>
<organism evidence="9 10">
    <name type="scientific">Stichopus japonicus</name>
    <name type="common">Sea cucumber</name>
    <dbReference type="NCBI Taxonomy" id="307972"/>
    <lineage>
        <taxon>Eukaryota</taxon>
        <taxon>Metazoa</taxon>
        <taxon>Echinodermata</taxon>
        <taxon>Eleutherozoa</taxon>
        <taxon>Echinozoa</taxon>
        <taxon>Holothuroidea</taxon>
        <taxon>Aspidochirotacea</taxon>
        <taxon>Aspidochirotida</taxon>
        <taxon>Stichopodidae</taxon>
        <taxon>Apostichopus</taxon>
    </lineage>
</organism>
<evidence type="ECO:0000256" key="7">
    <source>
        <dbReference type="SAM" id="MobiDB-lite"/>
    </source>
</evidence>
<dbReference type="Proteomes" id="UP000230750">
    <property type="component" value="Unassembled WGS sequence"/>
</dbReference>
<dbReference type="InterPro" id="IPR001111">
    <property type="entry name" value="TGF-b_propeptide"/>
</dbReference>
<evidence type="ECO:0000256" key="2">
    <source>
        <dbReference type="ARBA" id="ARBA00006656"/>
    </source>
</evidence>
<dbReference type="EMBL" id="MRZV01000533">
    <property type="protein sequence ID" value="PIK48233.1"/>
    <property type="molecule type" value="Genomic_DNA"/>
</dbReference>